<reference evidence="2" key="3">
    <citation type="submission" date="2025-09" db="UniProtKB">
        <authorList>
            <consortium name="Ensembl"/>
        </authorList>
    </citation>
    <scope>IDENTIFICATION</scope>
</reference>
<reference evidence="2" key="1">
    <citation type="submission" date="2019-05" db="EMBL/GenBank/DDBJ databases">
        <authorList>
            <person name="Zhang S."/>
            <person name="Liu J."/>
        </authorList>
    </citation>
    <scope>NUCLEOTIDE SEQUENCE [LARGE SCALE GENOMIC DNA]</scope>
</reference>
<gene>
    <name evidence="2" type="primary">SETD7</name>
</gene>
<keyword evidence="3" id="KW-1185">Reference proteome</keyword>
<feature type="region of interest" description="Disordered" evidence="1">
    <location>
        <begin position="1"/>
        <end position="36"/>
    </location>
</feature>
<accession>A0A8B9YF86</accession>
<name>A0A8B9YF86_BOSMU</name>
<dbReference type="Proteomes" id="UP000694520">
    <property type="component" value="Chromosome 16"/>
</dbReference>
<protein>
    <submittedName>
        <fullName evidence="2">SET domain containing 7, histone lysine methyltransferase</fullName>
    </submittedName>
</protein>
<reference evidence="2" key="2">
    <citation type="submission" date="2025-08" db="UniProtKB">
        <authorList>
            <consortium name="Ensembl"/>
        </authorList>
    </citation>
    <scope>IDENTIFICATION</scope>
</reference>
<evidence type="ECO:0000313" key="3">
    <source>
        <dbReference type="Proteomes" id="UP000694520"/>
    </source>
</evidence>
<evidence type="ECO:0000256" key="1">
    <source>
        <dbReference type="SAM" id="MobiDB-lite"/>
    </source>
</evidence>
<organism evidence="2 3">
    <name type="scientific">Bos mutus grunniens</name>
    <name type="common">Wild yak</name>
    <name type="synonym">Bos grunniens</name>
    <dbReference type="NCBI Taxonomy" id="30521"/>
    <lineage>
        <taxon>Eukaryota</taxon>
        <taxon>Metazoa</taxon>
        <taxon>Chordata</taxon>
        <taxon>Craniata</taxon>
        <taxon>Vertebrata</taxon>
        <taxon>Euteleostomi</taxon>
        <taxon>Mammalia</taxon>
        <taxon>Eutheria</taxon>
        <taxon>Laurasiatheria</taxon>
        <taxon>Artiodactyla</taxon>
        <taxon>Ruminantia</taxon>
        <taxon>Pecora</taxon>
        <taxon>Bovidae</taxon>
        <taxon>Bovinae</taxon>
        <taxon>Bos</taxon>
    </lineage>
</organism>
<sequence length="69" mass="7877">MMDCRTASAQSPTPPRTDSRATSFTEKRTDGASSSSLMAAPWRDIMWTMPCRAREFTLTRMEEFSRAHM</sequence>
<evidence type="ECO:0000313" key="2">
    <source>
        <dbReference type="Ensembl" id="ENSBGRP00000035982.1"/>
    </source>
</evidence>
<proteinExistence type="predicted"/>
<dbReference type="Ensembl" id="ENSBGRT00000041634.1">
    <property type="protein sequence ID" value="ENSBGRP00000035982.1"/>
    <property type="gene ID" value="ENSBGRG00000022543.1"/>
</dbReference>
<dbReference type="GeneTree" id="ENSGT00390000004827"/>
<dbReference type="AlphaFoldDB" id="A0A8B9YF86"/>